<reference evidence="2" key="2">
    <citation type="journal article" date="2013" name="Nat. Commun.">
        <title>Genome of the Chinese tree shrew.</title>
        <authorList>
            <person name="Fan Y."/>
            <person name="Huang Z.Y."/>
            <person name="Cao C.C."/>
            <person name="Chen C.S."/>
            <person name="Chen Y.X."/>
            <person name="Fan D.D."/>
            <person name="He J."/>
            <person name="Hou H.L."/>
            <person name="Hu L."/>
            <person name="Hu X.T."/>
            <person name="Jiang X.T."/>
            <person name="Lai R."/>
            <person name="Lang Y.S."/>
            <person name="Liang B."/>
            <person name="Liao S.G."/>
            <person name="Mu D."/>
            <person name="Ma Y.Y."/>
            <person name="Niu Y.Y."/>
            <person name="Sun X.Q."/>
            <person name="Xia J.Q."/>
            <person name="Xiao J."/>
            <person name="Xiong Z.Q."/>
            <person name="Xu L."/>
            <person name="Yang L."/>
            <person name="Zhang Y."/>
            <person name="Zhao W."/>
            <person name="Zhao X.D."/>
            <person name="Zheng Y.T."/>
            <person name="Zhou J.M."/>
            <person name="Zhu Y.B."/>
            <person name="Zhang G.J."/>
            <person name="Wang J."/>
            <person name="Yao Y.G."/>
        </authorList>
    </citation>
    <scope>NUCLEOTIDE SEQUENCE [LARGE SCALE GENOMIC DNA]</scope>
</reference>
<sequence length="105" mass="11054">MFQLSNCQAASLEELATATLPAVSRALSTEHECRGGVQFLTSAKRLSQKGPDLSPGASPGDSGQTVLLASPVFAFRHNPEDALNVLVQLITPIQANSCNTFLSVL</sequence>
<accession>L9KSL2</accession>
<keyword evidence="2" id="KW-1185">Reference proteome</keyword>
<proteinExistence type="predicted"/>
<dbReference type="EMBL" id="KB320678">
    <property type="protein sequence ID" value="ELW65668.1"/>
    <property type="molecule type" value="Genomic_DNA"/>
</dbReference>
<protein>
    <submittedName>
        <fullName evidence="1">Uncharacterized protein</fullName>
    </submittedName>
</protein>
<evidence type="ECO:0000313" key="1">
    <source>
        <dbReference type="EMBL" id="ELW65668.1"/>
    </source>
</evidence>
<dbReference type="Proteomes" id="UP000011518">
    <property type="component" value="Unassembled WGS sequence"/>
</dbReference>
<reference evidence="2" key="1">
    <citation type="submission" date="2012-07" db="EMBL/GenBank/DDBJ databases">
        <title>Genome of the Chinese tree shrew, a rising model animal genetically related to primates.</title>
        <authorList>
            <person name="Zhang G."/>
            <person name="Fan Y."/>
            <person name="Yao Y."/>
            <person name="Huang Z."/>
        </authorList>
    </citation>
    <scope>NUCLEOTIDE SEQUENCE [LARGE SCALE GENOMIC DNA]</scope>
</reference>
<gene>
    <name evidence="1" type="ORF">TREES_T100005309</name>
</gene>
<organism evidence="1 2">
    <name type="scientific">Tupaia chinensis</name>
    <name type="common">Chinese tree shrew</name>
    <name type="synonym">Tupaia belangeri chinensis</name>
    <dbReference type="NCBI Taxonomy" id="246437"/>
    <lineage>
        <taxon>Eukaryota</taxon>
        <taxon>Metazoa</taxon>
        <taxon>Chordata</taxon>
        <taxon>Craniata</taxon>
        <taxon>Vertebrata</taxon>
        <taxon>Euteleostomi</taxon>
        <taxon>Mammalia</taxon>
        <taxon>Eutheria</taxon>
        <taxon>Euarchontoglires</taxon>
        <taxon>Scandentia</taxon>
        <taxon>Tupaiidae</taxon>
        <taxon>Tupaia</taxon>
    </lineage>
</organism>
<dbReference type="AlphaFoldDB" id="L9KSL2"/>
<name>L9KSL2_TUPCH</name>
<dbReference type="InParanoid" id="L9KSL2"/>
<evidence type="ECO:0000313" key="2">
    <source>
        <dbReference type="Proteomes" id="UP000011518"/>
    </source>
</evidence>